<gene>
    <name evidence="2" type="ORF">NF27_HS00030</name>
</gene>
<dbReference type="AlphaFoldDB" id="A0A0C1MWY5"/>
<dbReference type="EMBL" id="JSWE01000186">
    <property type="protein sequence ID" value="KIE04416.1"/>
    <property type="molecule type" value="Genomic_DNA"/>
</dbReference>
<proteinExistence type="predicted"/>
<keyword evidence="3" id="KW-1185">Reference proteome</keyword>
<evidence type="ECO:0000313" key="3">
    <source>
        <dbReference type="Proteomes" id="UP000031258"/>
    </source>
</evidence>
<evidence type="ECO:0000256" key="1">
    <source>
        <dbReference type="SAM" id="Phobius"/>
    </source>
</evidence>
<protein>
    <recommendedName>
        <fullName evidence="4">TonB C-terminal domain-containing protein</fullName>
    </recommendedName>
</protein>
<accession>A0A0C1MWY5</accession>
<sequence>MQDKESVYIDQFAILSFFISLLLHIFIVLCFVFYNQLFIEKIQPQRNIVTVININLIDSDIKQTGENKNPQQELRVHQVQSSMREIRNILIGKPLRNSANKEVIEQQRKIDSKNSYGITLSAHIHNNLINLPENIPSDEKVDIRIKIDKSGNLIGYKILTIHEEVINNFIKQVLLKSSPFPNPSIEDNDINSITYELSLFLF</sequence>
<dbReference type="OrthoDB" id="9822822at2"/>
<comment type="caution">
    <text evidence="2">The sequence shown here is derived from an EMBL/GenBank/DDBJ whole genome shotgun (WGS) entry which is preliminary data.</text>
</comment>
<dbReference type="RefSeq" id="WP_039458537.1">
    <property type="nucleotide sequence ID" value="NZ_JSWE01000186.1"/>
</dbReference>
<dbReference type="Gene3D" id="3.30.1150.10">
    <property type="match status" value="1"/>
</dbReference>
<keyword evidence="1" id="KW-0472">Membrane</keyword>
<keyword evidence="1" id="KW-0812">Transmembrane</keyword>
<dbReference type="STRING" id="86105.NF27_HS00030"/>
<dbReference type="Proteomes" id="UP000031258">
    <property type="component" value="Unassembled WGS sequence"/>
</dbReference>
<reference evidence="2 3" key="1">
    <citation type="submission" date="2014-11" db="EMBL/GenBank/DDBJ databases">
        <title>A Rickettsiales Symbiont of Amoebae With Ancient Features.</title>
        <authorList>
            <person name="Schulz F."/>
            <person name="Martijn J."/>
            <person name="Wascher F."/>
            <person name="Kostanjsek R."/>
            <person name="Ettema T.J."/>
            <person name="Horn M."/>
        </authorList>
    </citation>
    <scope>NUCLEOTIDE SEQUENCE [LARGE SCALE GENOMIC DNA]</scope>
    <source>
        <strain evidence="2 3">UWC36</strain>
    </source>
</reference>
<organism evidence="2 3">
    <name type="scientific">Candidatus Jidaibacter acanthamoebae</name>
    <dbReference type="NCBI Taxonomy" id="86105"/>
    <lineage>
        <taxon>Bacteria</taxon>
        <taxon>Pseudomonadati</taxon>
        <taxon>Pseudomonadota</taxon>
        <taxon>Alphaproteobacteria</taxon>
        <taxon>Rickettsiales</taxon>
        <taxon>Candidatus Midichloriaceae</taxon>
        <taxon>Candidatus Jidaibacter</taxon>
    </lineage>
</organism>
<feature type="transmembrane region" description="Helical" evidence="1">
    <location>
        <begin position="12"/>
        <end position="34"/>
    </location>
</feature>
<keyword evidence="1" id="KW-1133">Transmembrane helix</keyword>
<dbReference type="Pfam" id="PF13103">
    <property type="entry name" value="TonB_2"/>
    <property type="match status" value="1"/>
</dbReference>
<name>A0A0C1MWY5_9RICK</name>
<evidence type="ECO:0000313" key="2">
    <source>
        <dbReference type="EMBL" id="KIE04416.1"/>
    </source>
</evidence>
<evidence type="ECO:0008006" key="4">
    <source>
        <dbReference type="Google" id="ProtNLM"/>
    </source>
</evidence>